<gene>
    <name evidence="1" type="ORF">NCTC12722_02704</name>
</gene>
<protein>
    <submittedName>
        <fullName evidence="1">Uncharacterized protein</fullName>
    </submittedName>
</protein>
<organism evidence="1 2">
    <name type="scientific">Afipia felis</name>
    <name type="common">Cat scratch disease bacillus</name>
    <dbReference type="NCBI Taxonomy" id="1035"/>
    <lineage>
        <taxon>Bacteria</taxon>
        <taxon>Pseudomonadati</taxon>
        <taxon>Pseudomonadota</taxon>
        <taxon>Alphaproteobacteria</taxon>
        <taxon>Hyphomicrobiales</taxon>
        <taxon>Nitrobacteraceae</taxon>
        <taxon>Afipia</taxon>
    </lineage>
</organism>
<accession>A0A380W968</accession>
<dbReference type="EMBL" id="UIGB01000001">
    <property type="protein sequence ID" value="SUU85491.1"/>
    <property type="molecule type" value="Genomic_DNA"/>
</dbReference>
<proteinExistence type="predicted"/>
<reference evidence="1 2" key="1">
    <citation type="submission" date="2018-06" db="EMBL/GenBank/DDBJ databases">
        <authorList>
            <consortium name="Pathogen Informatics"/>
            <person name="Doyle S."/>
        </authorList>
    </citation>
    <scope>NUCLEOTIDE SEQUENCE [LARGE SCALE GENOMIC DNA]</scope>
    <source>
        <strain evidence="1 2">NCTC12722</strain>
    </source>
</reference>
<dbReference type="Proteomes" id="UP000254343">
    <property type="component" value="Unassembled WGS sequence"/>
</dbReference>
<evidence type="ECO:0000313" key="1">
    <source>
        <dbReference type="EMBL" id="SUU85491.1"/>
    </source>
</evidence>
<sequence>MIKTEKGHSHYVQSDIAACGCQRGPVWFLLNNMSLLLMQSKTVLE</sequence>
<name>A0A380W968_AFIFE</name>
<dbReference type="AlphaFoldDB" id="A0A380W968"/>
<evidence type="ECO:0000313" key="2">
    <source>
        <dbReference type="Proteomes" id="UP000254343"/>
    </source>
</evidence>